<reference evidence="5" key="1">
    <citation type="submission" date="2021-12" db="EMBL/GenBank/DDBJ databases">
        <authorList>
            <person name="King R."/>
        </authorList>
    </citation>
    <scope>NUCLEOTIDE SEQUENCE</scope>
</reference>
<evidence type="ECO:0000256" key="2">
    <source>
        <dbReference type="ARBA" id="ARBA00022833"/>
    </source>
</evidence>
<dbReference type="InterPro" id="IPR013083">
    <property type="entry name" value="Znf_RING/FYVE/PHD"/>
</dbReference>
<gene>
    <name evidence="5" type="ORF">BEMITA_LOCUS9752</name>
</gene>
<dbReference type="InterPro" id="IPR047126">
    <property type="entry name" value="RNF141-like"/>
</dbReference>
<dbReference type="PROSITE" id="PS50089">
    <property type="entry name" value="ZF_RING_2"/>
    <property type="match status" value="1"/>
</dbReference>
<protein>
    <recommendedName>
        <fullName evidence="4">RING-type domain-containing protein</fullName>
    </recommendedName>
</protein>
<dbReference type="InterPro" id="IPR001841">
    <property type="entry name" value="Znf_RING"/>
</dbReference>
<dbReference type="SMART" id="SM00184">
    <property type="entry name" value="RING"/>
    <property type="match status" value="1"/>
</dbReference>
<dbReference type="Gene3D" id="3.30.40.10">
    <property type="entry name" value="Zinc/RING finger domain, C3HC4 (zinc finger)"/>
    <property type="match status" value="1"/>
</dbReference>
<evidence type="ECO:0000256" key="3">
    <source>
        <dbReference type="PROSITE-ProRule" id="PRU00175"/>
    </source>
</evidence>
<dbReference type="GO" id="GO:0008270">
    <property type="term" value="F:zinc ion binding"/>
    <property type="evidence" value="ECO:0007669"/>
    <property type="project" value="UniProtKB-KW"/>
</dbReference>
<evidence type="ECO:0000256" key="1">
    <source>
        <dbReference type="ARBA" id="ARBA00022771"/>
    </source>
</evidence>
<dbReference type="AlphaFoldDB" id="A0A9P0F430"/>
<dbReference type="SUPFAM" id="SSF57850">
    <property type="entry name" value="RING/U-box"/>
    <property type="match status" value="1"/>
</dbReference>
<keyword evidence="2" id="KW-0862">Zinc</keyword>
<name>A0A9P0F430_BEMTA</name>
<dbReference type="EMBL" id="OU963866">
    <property type="protein sequence ID" value="CAH0391102.1"/>
    <property type="molecule type" value="Genomic_DNA"/>
</dbReference>
<evidence type="ECO:0000259" key="4">
    <source>
        <dbReference type="PROSITE" id="PS50089"/>
    </source>
</evidence>
<proteinExistence type="predicted"/>
<dbReference type="PANTHER" id="PTHR12109">
    <property type="entry name" value="RING FINGER PROTEIN 141-RELATED"/>
    <property type="match status" value="1"/>
</dbReference>
<evidence type="ECO:0000313" key="6">
    <source>
        <dbReference type="Proteomes" id="UP001152759"/>
    </source>
</evidence>
<keyword evidence="1 3" id="KW-0479">Metal-binding</keyword>
<evidence type="ECO:0000313" key="5">
    <source>
        <dbReference type="EMBL" id="CAH0391102.1"/>
    </source>
</evidence>
<keyword evidence="6" id="KW-1185">Reference proteome</keyword>
<dbReference type="Proteomes" id="UP001152759">
    <property type="component" value="Chromosome 5"/>
</dbReference>
<dbReference type="Pfam" id="PF13920">
    <property type="entry name" value="zf-C3HC4_3"/>
    <property type="match status" value="1"/>
</dbReference>
<keyword evidence="1 3" id="KW-0863">Zinc-finger</keyword>
<feature type="domain" description="RING-type" evidence="4">
    <location>
        <begin position="92"/>
        <end position="127"/>
    </location>
</feature>
<accession>A0A9P0F430</accession>
<sequence length="154" mass="17358">MAPIDYHAIFAGWMRSPMRRLDLDDDDNQETYPNPSWVWTDPQPAEPLGTGGINSRGAVIPTGGFCGFFRIRRHKQKINDVPASDSDSEDTCTICFQRKKSIVMNPCGHELCAECNAKWSGTCPMCRKPITSTRRKIRSKARITLGKLKRIVLC</sequence>
<organism evidence="5 6">
    <name type="scientific">Bemisia tabaci</name>
    <name type="common">Sweetpotato whitefly</name>
    <name type="synonym">Aleurodes tabaci</name>
    <dbReference type="NCBI Taxonomy" id="7038"/>
    <lineage>
        <taxon>Eukaryota</taxon>
        <taxon>Metazoa</taxon>
        <taxon>Ecdysozoa</taxon>
        <taxon>Arthropoda</taxon>
        <taxon>Hexapoda</taxon>
        <taxon>Insecta</taxon>
        <taxon>Pterygota</taxon>
        <taxon>Neoptera</taxon>
        <taxon>Paraneoptera</taxon>
        <taxon>Hemiptera</taxon>
        <taxon>Sternorrhyncha</taxon>
        <taxon>Aleyrodoidea</taxon>
        <taxon>Aleyrodidae</taxon>
        <taxon>Aleyrodinae</taxon>
        <taxon>Bemisia</taxon>
    </lineage>
</organism>